<dbReference type="EMBL" id="ABEU02000015">
    <property type="protein sequence ID" value="PNR39372.1"/>
    <property type="molecule type" value="Genomic_DNA"/>
</dbReference>
<dbReference type="SUPFAM" id="SSF53335">
    <property type="entry name" value="S-adenosyl-L-methionine-dependent methyltransferases"/>
    <property type="match status" value="1"/>
</dbReference>
<dbReference type="PaxDb" id="3218-PP1S258_20V6.1"/>
<dbReference type="EnsemblPlants" id="Pp3c15_12130V3.1">
    <property type="protein sequence ID" value="Pp3c15_12130V3.1"/>
    <property type="gene ID" value="Pp3c15_12130"/>
</dbReference>
<dbReference type="InterPro" id="IPR009902">
    <property type="entry name" value="DUF1442"/>
</dbReference>
<dbReference type="Gene3D" id="3.40.50.150">
    <property type="entry name" value="Vaccinia Virus protein VP39"/>
    <property type="match status" value="1"/>
</dbReference>
<dbReference type="EnsemblPlants" id="Pp3c15_12130V3.2">
    <property type="protein sequence ID" value="Pp3c15_12130V3.2"/>
    <property type="gene ID" value="Pp3c15_12130"/>
</dbReference>
<reference evidence="1 3" key="2">
    <citation type="journal article" date="2018" name="Plant J.">
        <title>The Physcomitrella patens chromosome-scale assembly reveals moss genome structure and evolution.</title>
        <authorList>
            <person name="Lang D."/>
            <person name="Ullrich K.K."/>
            <person name="Murat F."/>
            <person name="Fuchs J."/>
            <person name="Jenkins J."/>
            <person name="Haas F.B."/>
            <person name="Piednoel M."/>
            <person name="Gundlach H."/>
            <person name="Van Bel M."/>
            <person name="Meyberg R."/>
            <person name="Vives C."/>
            <person name="Morata J."/>
            <person name="Symeonidi A."/>
            <person name="Hiss M."/>
            <person name="Muchero W."/>
            <person name="Kamisugi Y."/>
            <person name="Saleh O."/>
            <person name="Blanc G."/>
            <person name="Decker E.L."/>
            <person name="van Gessel N."/>
            <person name="Grimwood J."/>
            <person name="Hayes R.D."/>
            <person name="Graham S.W."/>
            <person name="Gunter L.E."/>
            <person name="McDaniel S.F."/>
            <person name="Hoernstein S.N.W."/>
            <person name="Larsson A."/>
            <person name="Li F.W."/>
            <person name="Perroud P.F."/>
            <person name="Phillips J."/>
            <person name="Ranjan P."/>
            <person name="Rokshar D.S."/>
            <person name="Rothfels C.J."/>
            <person name="Schneider L."/>
            <person name="Shu S."/>
            <person name="Stevenson D.W."/>
            <person name="Thummler F."/>
            <person name="Tillich M."/>
            <person name="Villarreal Aguilar J.C."/>
            <person name="Widiez T."/>
            <person name="Wong G.K."/>
            <person name="Wymore A."/>
            <person name="Zhang Y."/>
            <person name="Zimmer A.D."/>
            <person name="Quatrano R.S."/>
            <person name="Mayer K.F.X."/>
            <person name="Goodstein D."/>
            <person name="Casacuberta J.M."/>
            <person name="Vandepoele K."/>
            <person name="Reski R."/>
            <person name="Cuming A.C."/>
            <person name="Tuskan G.A."/>
            <person name="Maumus F."/>
            <person name="Salse J."/>
            <person name="Schmutz J."/>
            <person name="Rensing S.A."/>
        </authorList>
    </citation>
    <scope>NUCLEOTIDE SEQUENCE [LARGE SCALE GENOMIC DNA]</scope>
    <source>
        <strain evidence="2 3">cv. Gransden 2004</strain>
    </source>
</reference>
<proteinExistence type="predicted"/>
<dbReference type="RefSeq" id="XP_024397206.1">
    <property type="nucleotide sequence ID" value="XM_024541438.2"/>
</dbReference>
<dbReference type="GeneID" id="112292693"/>
<dbReference type="AlphaFoldDB" id="A0A2K1JCX1"/>
<dbReference type="PANTHER" id="PTHR33593">
    <property type="entry name" value="DUF1442 FAMILY PROTEIN"/>
    <property type="match status" value="1"/>
</dbReference>
<dbReference type="OMA" id="RIENCDE"/>
<sequence>MGWSPESAAQAYLQTVEMGKLEINKKHTSGDAEHHSTEFLAALAGGIEAKLLVQVTACASLSTIALAVAARKTGGRLICILSDSNALLNAMVTMNTLGVSRVAEFIVGNAKDILSQITAVDFALIDCKQEQSVELFDYLRLNPSRAVVVAENLFQRDARTSYEDKMIRRPGSKSTILPIGKGIVVARLCGKEKSTGKRRSTKKVSWAMDMEDIL</sequence>
<keyword evidence="3" id="KW-1185">Reference proteome</keyword>
<organism evidence="1">
    <name type="scientific">Physcomitrium patens</name>
    <name type="common">Spreading-leaved earth moss</name>
    <name type="synonym">Physcomitrella patens</name>
    <dbReference type="NCBI Taxonomy" id="3218"/>
    <lineage>
        <taxon>Eukaryota</taxon>
        <taxon>Viridiplantae</taxon>
        <taxon>Streptophyta</taxon>
        <taxon>Embryophyta</taxon>
        <taxon>Bryophyta</taxon>
        <taxon>Bryophytina</taxon>
        <taxon>Bryopsida</taxon>
        <taxon>Funariidae</taxon>
        <taxon>Funariales</taxon>
        <taxon>Funariaceae</taxon>
        <taxon>Physcomitrium</taxon>
    </lineage>
</organism>
<reference evidence="2" key="3">
    <citation type="submission" date="2020-12" db="UniProtKB">
        <authorList>
            <consortium name="EnsemblPlants"/>
        </authorList>
    </citation>
    <scope>IDENTIFICATION</scope>
</reference>
<dbReference type="InterPro" id="IPR029063">
    <property type="entry name" value="SAM-dependent_MTases_sf"/>
</dbReference>
<protein>
    <submittedName>
        <fullName evidence="1 2">Uncharacterized protein</fullName>
    </submittedName>
</protein>
<name>A0A2K1JCX1_PHYPA</name>
<dbReference type="OrthoDB" id="774871at2759"/>
<reference evidence="1 3" key="1">
    <citation type="journal article" date="2008" name="Science">
        <title>The Physcomitrella genome reveals evolutionary insights into the conquest of land by plants.</title>
        <authorList>
            <person name="Rensing S."/>
            <person name="Lang D."/>
            <person name="Zimmer A."/>
            <person name="Terry A."/>
            <person name="Salamov A."/>
            <person name="Shapiro H."/>
            <person name="Nishiyama T."/>
            <person name="Perroud P.-F."/>
            <person name="Lindquist E."/>
            <person name="Kamisugi Y."/>
            <person name="Tanahashi T."/>
            <person name="Sakakibara K."/>
            <person name="Fujita T."/>
            <person name="Oishi K."/>
            <person name="Shin-I T."/>
            <person name="Kuroki Y."/>
            <person name="Toyoda A."/>
            <person name="Suzuki Y."/>
            <person name="Hashimoto A."/>
            <person name="Yamaguchi K."/>
            <person name="Sugano A."/>
            <person name="Kohara Y."/>
            <person name="Fujiyama A."/>
            <person name="Anterola A."/>
            <person name="Aoki S."/>
            <person name="Ashton N."/>
            <person name="Barbazuk W.B."/>
            <person name="Barker E."/>
            <person name="Bennetzen J."/>
            <person name="Bezanilla M."/>
            <person name="Blankenship R."/>
            <person name="Cho S.H."/>
            <person name="Dutcher S."/>
            <person name="Estelle M."/>
            <person name="Fawcett J.A."/>
            <person name="Gundlach H."/>
            <person name="Hanada K."/>
            <person name="Heyl A."/>
            <person name="Hicks K.A."/>
            <person name="Hugh J."/>
            <person name="Lohr M."/>
            <person name="Mayer K."/>
            <person name="Melkozernov A."/>
            <person name="Murata T."/>
            <person name="Nelson D."/>
            <person name="Pils B."/>
            <person name="Prigge M."/>
            <person name="Reiss B."/>
            <person name="Renner T."/>
            <person name="Rombauts S."/>
            <person name="Rushton P."/>
            <person name="Sanderfoot A."/>
            <person name="Schween G."/>
            <person name="Shiu S.-H."/>
            <person name="Stueber K."/>
            <person name="Theodoulou F.L."/>
            <person name="Tu H."/>
            <person name="Van de Peer Y."/>
            <person name="Verrier P.J."/>
            <person name="Waters E."/>
            <person name="Wood A."/>
            <person name="Yang L."/>
            <person name="Cove D."/>
            <person name="Cuming A."/>
            <person name="Hasebe M."/>
            <person name="Lucas S."/>
            <person name="Mishler D.B."/>
            <person name="Reski R."/>
            <person name="Grigoriev I."/>
            <person name="Quatrano R.S."/>
            <person name="Boore J.L."/>
        </authorList>
    </citation>
    <scope>NUCLEOTIDE SEQUENCE [LARGE SCALE GENOMIC DNA]</scope>
    <source>
        <strain evidence="2 3">cv. Gransden 2004</strain>
    </source>
</reference>
<dbReference type="Gramene" id="Pp3c15_12130V3.2">
    <property type="protein sequence ID" value="Pp3c15_12130V3.2"/>
    <property type="gene ID" value="Pp3c15_12130"/>
</dbReference>
<dbReference type="PANTHER" id="PTHR33593:SF1">
    <property type="entry name" value="DUF1442 FAMILY PROTEIN"/>
    <property type="match status" value="1"/>
</dbReference>
<dbReference type="Gramene" id="Pp3c15_12130V3.1">
    <property type="protein sequence ID" value="Pp3c15_12130V3.1"/>
    <property type="gene ID" value="Pp3c15_12130"/>
</dbReference>
<accession>A0A2K1JCX1</accession>
<dbReference type="Pfam" id="PF07279">
    <property type="entry name" value="DUF1442"/>
    <property type="match status" value="1"/>
</dbReference>
<gene>
    <name evidence="2" type="primary">LOC112292693</name>
    <name evidence="1" type="ORF">PHYPA_019650</name>
</gene>
<evidence type="ECO:0000313" key="1">
    <source>
        <dbReference type="EMBL" id="PNR39372.1"/>
    </source>
</evidence>
<evidence type="ECO:0000313" key="3">
    <source>
        <dbReference type="Proteomes" id="UP000006727"/>
    </source>
</evidence>
<dbReference type="Proteomes" id="UP000006727">
    <property type="component" value="Chromosome 15"/>
</dbReference>
<evidence type="ECO:0000313" key="2">
    <source>
        <dbReference type="EnsemblPlants" id="Pp3c15_12130V3.1"/>
    </source>
</evidence>